<dbReference type="AlphaFoldDB" id="A0A1W1W7K8"/>
<evidence type="ECO:0000313" key="1">
    <source>
        <dbReference type="EMBL" id="SMC02040.1"/>
    </source>
</evidence>
<sequence length="81" mass="8828">MITQFCIQCGRPLTDGTQVVGDPICGLCVRFNQRRVPLPPPRPRYCTTCGASAPLADGMRCGACCGEQGYVQIVHQRRDGM</sequence>
<keyword evidence="2" id="KW-1185">Reference proteome</keyword>
<accession>A0A1W1W7K8</accession>
<gene>
    <name evidence="1" type="ORF">SAMN00768000_0250</name>
</gene>
<organism evidence="1 2">
    <name type="scientific">Sulfobacillus thermosulfidooxidans (strain DSM 9293 / VKM B-1269 / AT-1)</name>
    <dbReference type="NCBI Taxonomy" id="929705"/>
    <lineage>
        <taxon>Bacteria</taxon>
        <taxon>Bacillati</taxon>
        <taxon>Bacillota</taxon>
        <taxon>Clostridia</taxon>
        <taxon>Eubacteriales</taxon>
        <taxon>Clostridiales Family XVII. Incertae Sedis</taxon>
        <taxon>Sulfobacillus</taxon>
    </lineage>
</organism>
<protein>
    <submittedName>
        <fullName evidence="1">Uncharacterized protein</fullName>
    </submittedName>
</protein>
<evidence type="ECO:0000313" key="2">
    <source>
        <dbReference type="Proteomes" id="UP000192660"/>
    </source>
</evidence>
<proteinExistence type="predicted"/>
<dbReference type="Proteomes" id="UP000192660">
    <property type="component" value="Unassembled WGS sequence"/>
</dbReference>
<dbReference type="EMBL" id="FWWY01000001">
    <property type="protein sequence ID" value="SMC02040.1"/>
    <property type="molecule type" value="Genomic_DNA"/>
</dbReference>
<name>A0A1W1W7K8_SULTA</name>
<reference evidence="2" key="1">
    <citation type="submission" date="2017-04" db="EMBL/GenBank/DDBJ databases">
        <authorList>
            <person name="Varghese N."/>
            <person name="Submissions S."/>
        </authorList>
    </citation>
    <scope>NUCLEOTIDE SEQUENCE [LARGE SCALE GENOMIC DNA]</scope>
    <source>
        <strain evidence="2">DSM 9293</strain>
    </source>
</reference>